<dbReference type="WBParaSite" id="Pan_g18771.t1">
    <property type="protein sequence ID" value="Pan_g18771.t1"/>
    <property type="gene ID" value="Pan_g18771"/>
</dbReference>
<dbReference type="AlphaFoldDB" id="A0A7E4VCC8"/>
<keyword evidence="3" id="KW-1185">Reference proteome</keyword>
<dbReference type="Proteomes" id="UP000492821">
    <property type="component" value="Unassembled WGS sequence"/>
</dbReference>
<evidence type="ECO:0000259" key="2">
    <source>
        <dbReference type="Pfam" id="PF15998"/>
    </source>
</evidence>
<organism evidence="3 4">
    <name type="scientific">Panagrellus redivivus</name>
    <name type="common">Microworm</name>
    <dbReference type="NCBI Taxonomy" id="6233"/>
    <lineage>
        <taxon>Eukaryota</taxon>
        <taxon>Metazoa</taxon>
        <taxon>Ecdysozoa</taxon>
        <taxon>Nematoda</taxon>
        <taxon>Chromadorea</taxon>
        <taxon>Rhabditida</taxon>
        <taxon>Tylenchina</taxon>
        <taxon>Panagrolaimomorpha</taxon>
        <taxon>Panagrolaimoidea</taxon>
        <taxon>Panagrolaimidae</taxon>
        <taxon>Panagrellus</taxon>
    </lineage>
</organism>
<feature type="domain" description="DUF4773" evidence="2">
    <location>
        <begin position="188"/>
        <end position="302"/>
    </location>
</feature>
<evidence type="ECO:0000313" key="4">
    <source>
        <dbReference type="WBParaSite" id="Pan_g18771.t1"/>
    </source>
</evidence>
<keyword evidence="1" id="KW-0732">Signal</keyword>
<feature type="chain" id="PRO_5028858751" evidence="1">
    <location>
        <begin position="22"/>
        <end position="304"/>
    </location>
</feature>
<evidence type="ECO:0000313" key="3">
    <source>
        <dbReference type="Proteomes" id="UP000492821"/>
    </source>
</evidence>
<dbReference type="InterPro" id="IPR031941">
    <property type="entry name" value="DUF4773"/>
</dbReference>
<proteinExistence type="predicted"/>
<sequence length="304" mass="34961">MAQLSMLFYAFLVVMMVSASGFRLDVTSSEEERREIARKQHAFLDVAIMLQPEDDFCGARQCNVSYTISVLNAQYEFDLQSIMLVDGGIMTRDEDDNIFQDSTVIRVPRATGTNNKTYLGIKFYDLPDDIQDYIVVDVTDVVQKHRRTRAKFATDTGRMAIAVKPKTEKQLLGEYAEKLFRKENREACECTHRNCACCEHIKINKLRLDDVVCVNLTYIAEDIGLKFSMTVDNHVYYSKEISIRNPPPVCYDVPHLREYASLCVELYDVHFKDPKHLEGCIGIDAHLYHVKFARKRIGCFDLPI</sequence>
<dbReference type="Pfam" id="PF15998">
    <property type="entry name" value="DUF4773"/>
    <property type="match status" value="1"/>
</dbReference>
<evidence type="ECO:0000256" key="1">
    <source>
        <dbReference type="SAM" id="SignalP"/>
    </source>
</evidence>
<protein>
    <submittedName>
        <fullName evidence="4">DUF4773 domain-containing protein</fullName>
    </submittedName>
</protein>
<accession>A0A7E4VCC8</accession>
<reference evidence="3" key="1">
    <citation type="journal article" date="2013" name="Genetics">
        <title>The draft genome and transcriptome of Panagrellus redivivus are shaped by the harsh demands of a free-living lifestyle.</title>
        <authorList>
            <person name="Srinivasan J."/>
            <person name="Dillman A.R."/>
            <person name="Macchietto M.G."/>
            <person name="Heikkinen L."/>
            <person name="Lakso M."/>
            <person name="Fracchia K.M."/>
            <person name="Antoshechkin I."/>
            <person name="Mortazavi A."/>
            <person name="Wong G."/>
            <person name="Sternberg P.W."/>
        </authorList>
    </citation>
    <scope>NUCLEOTIDE SEQUENCE [LARGE SCALE GENOMIC DNA]</scope>
    <source>
        <strain evidence="3">MT8872</strain>
    </source>
</reference>
<name>A0A7E4VCC8_PANRE</name>
<feature type="signal peptide" evidence="1">
    <location>
        <begin position="1"/>
        <end position="21"/>
    </location>
</feature>
<reference evidence="4" key="2">
    <citation type="submission" date="2020-10" db="UniProtKB">
        <authorList>
            <consortium name="WormBaseParasite"/>
        </authorList>
    </citation>
    <scope>IDENTIFICATION</scope>
</reference>
<dbReference type="PANTHER" id="PTHR36299">
    <property type="entry name" value="AGAP008005-PA"/>
    <property type="match status" value="1"/>
</dbReference>
<dbReference type="PANTHER" id="PTHR36299:SF2">
    <property type="entry name" value="DUF4773 DOMAIN-CONTAINING PROTEIN"/>
    <property type="match status" value="1"/>
</dbReference>